<dbReference type="PANTHER" id="PTHR43204">
    <property type="entry name" value="ABC TRANSPORTER I FAMILY MEMBER 6, CHLOROPLASTIC"/>
    <property type="match status" value="1"/>
</dbReference>
<dbReference type="PROSITE" id="PS50893">
    <property type="entry name" value="ABC_TRANSPORTER_2"/>
    <property type="match status" value="1"/>
</dbReference>
<keyword evidence="3" id="KW-0067">ATP-binding</keyword>
<keyword evidence="6" id="KW-1185">Reference proteome</keyword>
<evidence type="ECO:0000313" key="5">
    <source>
        <dbReference type="EMBL" id="NNU17679.1"/>
    </source>
</evidence>
<evidence type="ECO:0000256" key="3">
    <source>
        <dbReference type="ARBA" id="ARBA00022840"/>
    </source>
</evidence>
<name>A0A7Y3W6F6_9PROT</name>
<evidence type="ECO:0000259" key="4">
    <source>
        <dbReference type="PROSITE" id="PS50893"/>
    </source>
</evidence>
<dbReference type="PANTHER" id="PTHR43204:SF1">
    <property type="entry name" value="ABC TRANSPORTER I FAMILY MEMBER 6, CHLOROPLASTIC"/>
    <property type="match status" value="1"/>
</dbReference>
<dbReference type="Proteomes" id="UP000536835">
    <property type="component" value="Unassembled WGS sequence"/>
</dbReference>
<dbReference type="Gene3D" id="3.40.50.300">
    <property type="entry name" value="P-loop containing nucleotide triphosphate hydrolases"/>
    <property type="match status" value="1"/>
</dbReference>
<dbReference type="GO" id="GO:0016887">
    <property type="term" value="F:ATP hydrolysis activity"/>
    <property type="evidence" value="ECO:0007669"/>
    <property type="project" value="InterPro"/>
</dbReference>
<organism evidence="5 6">
    <name type="scientific">Parvularcula mediterranea</name>
    <dbReference type="NCBI Taxonomy" id="2732508"/>
    <lineage>
        <taxon>Bacteria</taxon>
        <taxon>Pseudomonadati</taxon>
        <taxon>Pseudomonadota</taxon>
        <taxon>Alphaproteobacteria</taxon>
        <taxon>Parvularculales</taxon>
        <taxon>Parvularculaceae</taxon>
        <taxon>Parvularcula</taxon>
    </lineage>
</organism>
<dbReference type="SMART" id="SM00382">
    <property type="entry name" value="AAA"/>
    <property type="match status" value="1"/>
</dbReference>
<proteinExistence type="inferred from homology"/>
<protein>
    <submittedName>
        <fullName evidence="5">Fe-S cluster assembly ATPase SufC</fullName>
    </submittedName>
</protein>
<comment type="caution">
    <text evidence="5">The sequence shown here is derived from an EMBL/GenBank/DDBJ whole genome shotgun (WGS) entry which is preliminary data.</text>
</comment>
<dbReference type="GO" id="GO:0005524">
    <property type="term" value="F:ATP binding"/>
    <property type="evidence" value="ECO:0007669"/>
    <property type="project" value="UniProtKB-KW"/>
</dbReference>
<accession>A0A7Y3W6F6</accession>
<dbReference type="RefSeq" id="WP_173201329.1">
    <property type="nucleotide sequence ID" value="NZ_JABFCX010000003.1"/>
</dbReference>
<dbReference type="InterPro" id="IPR003593">
    <property type="entry name" value="AAA+_ATPase"/>
</dbReference>
<dbReference type="Pfam" id="PF00005">
    <property type="entry name" value="ABC_tran"/>
    <property type="match status" value="1"/>
</dbReference>
<comment type="similarity">
    <text evidence="1">Belongs to the ABC transporter superfamily. Ycf16 family.</text>
</comment>
<dbReference type="InterPro" id="IPR027417">
    <property type="entry name" value="P-loop_NTPase"/>
</dbReference>
<evidence type="ECO:0000313" key="6">
    <source>
        <dbReference type="Proteomes" id="UP000536835"/>
    </source>
</evidence>
<sequence length="249" mass="27170">MLNINNLTVTLGGNKILNGLDLSVPAGEVHAIMGPNGAGKSTLSYTVAGREDYAPTDGDILLEGESILDMSPDERAAKGVFLSFQSPPAIPGVATMNFIRTALNAQRRARGEDEMTSAEFLKVFREHAKTVGLSPEKLKRPFNDGYSGGEKKRMEMLQMALFEPRFCIMDETDSGLDIDALRMVGEVVNSLRGPDRGFLVITHYQRLLDYVKPDRIHVLAGGRIVHSGGPELARELEESGYEQFASEAA</sequence>
<feature type="domain" description="ABC transporter" evidence="4">
    <location>
        <begin position="2"/>
        <end position="246"/>
    </location>
</feature>
<dbReference type="EMBL" id="JABFCX010000003">
    <property type="protein sequence ID" value="NNU17679.1"/>
    <property type="molecule type" value="Genomic_DNA"/>
</dbReference>
<evidence type="ECO:0000256" key="1">
    <source>
        <dbReference type="ARBA" id="ARBA00006216"/>
    </source>
</evidence>
<dbReference type="AlphaFoldDB" id="A0A7Y3W6F6"/>
<dbReference type="InterPro" id="IPR017871">
    <property type="entry name" value="ABC_transporter-like_CS"/>
</dbReference>
<dbReference type="SUPFAM" id="SSF52540">
    <property type="entry name" value="P-loop containing nucleoside triphosphate hydrolases"/>
    <property type="match status" value="1"/>
</dbReference>
<dbReference type="InterPro" id="IPR003439">
    <property type="entry name" value="ABC_transporter-like_ATP-bd"/>
</dbReference>
<evidence type="ECO:0000256" key="2">
    <source>
        <dbReference type="ARBA" id="ARBA00022741"/>
    </source>
</evidence>
<dbReference type="CDD" id="cd03217">
    <property type="entry name" value="ABC_FeS_Assembly"/>
    <property type="match status" value="1"/>
</dbReference>
<gene>
    <name evidence="5" type="primary">sufC</name>
    <name evidence="5" type="ORF">HK107_15210</name>
</gene>
<reference evidence="5 6" key="1">
    <citation type="submission" date="2020-05" db="EMBL/GenBank/DDBJ databases">
        <title>Parvularcula mediterraneae sp. nov., isolated from polypropylene straw from shallow seawater of the seashore of Laganas in Zakynthos island, Greece.</title>
        <authorList>
            <person name="Szabo I."/>
            <person name="Al-Omari J."/>
            <person name="Rado J."/>
            <person name="Szerdahelyi G.S."/>
        </authorList>
    </citation>
    <scope>NUCLEOTIDE SEQUENCE [LARGE SCALE GENOMIC DNA]</scope>
    <source>
        <strain evidence="5 6">ZS-1/3</strain>
    </source>
</reference>
<dbReference type="InterPro" id="IPR010230">
    <property type="entry name" value="FeS-cluster_ATPase_SufC"/>
</dbReference>
<dbReference type="NCBIfam" id="TIGR01978">
    <property type="entry name" value="sufC"/>
    <property type="match status" value="1"/>
</dbReference>
<keyword evidence="2" id="KW-0547">Nucleotide-binding</keyword>
<dbReference type="PROSITE" id="PS00211">
    <property type="entry name" value="ABC_TRANSPORTER_1"/>
    <property type="match status" value="1"/>
</dbReference>